<evidence type="ECO:0000313" key="2">
    <source>
        <dbReference type="EMBL" id="QRD02817.1"/>
    </source>
</evidence>
<feature type="transmembrane region" description="Helical" evidence="1">
    <location>
        <begin position="20"/>
        <end position="42"/>
    </location>
</feature>
<evidence type="ECO:0000313" key="3">
    <source>
        <dbReference type="Proteomes" id="UP000663193"/>
    </source>
</evidence>
<keyword evidence="1" id="KW-0812">Transmembrane</keyword>
<accession>A0A7U2FCP1</accession>
<evidence type="ECO:0000256" key="1">
    <source>
        <dbReference type="SAM" id="Phobius"/>
    </source>
</evidence>
<name>A0A7U2FCP1_PHANO</name>
<keyword evidence="3" id="KW-1185">Reference proteome</keyword>
<dbReference type="AlphaFoldDB" id="A0A7U2FCP1"/>
<keyword evidence="1" id="KW-1133">Transmembrane helix</keyword>
<organism evidence="2 3">
    <name type="scientific">Phaeosphaeria nodorum (strain SN15 / ATCC MYA-4574 / FGSC 10173)</name>
    <name type="common">Glume blotch fungus</name>
    <name type="synonym">Parastagonospora nodorum</name>
    <dbReference type="NCBI Taxonomy" id="321614"/>
    <lineage>
        <taxon>Eukaryota</taxon>
        <taxon>Fungi</taxon>
        <taxon>Dikarya</taxon>
        <taxon>Ascomycota</taxon>
        <taxon>Pezizomycotina</taxon>
        <taxon>Dothideomycetes</taxon>
        <taxon>Pleosporomycetidae</taxon>
        <taxon>Pleosporales</taxon>
        <taxon>Pleosporineae</taxon>
        <taxon>Phaeosphaeriaceae</taxon>
        <taxon>Parastagonospora</taxon>
    </lineage>
</organism>
<dbReference type="EMBL" id="CP069036">
    <property type="protein sequence ID" value="QRD02817.1"/>
    <property type="molecule type" value="Genomic_DNA"/>
</dbReference>
<dbReference type="VEuPathDB" id="FungiDB:JI435_418720"/>
<sequence>MAPLRTNSLPKCSSLPCRPSQLLMSGFFLHSVGYGCSLYYGARSLKIGNCHLAWRLASMASFMRIYR</sequence>
<keyword evidence="1" id="KW-0472">Membrane</keyword>
<gene>
    <name evidence="2" type="ORF">JI435_418720</name>
</gene>
<reference evidence="3" key="1">
    <citation type="journal article" date="2021" name="BMC Genomics">
        <title>Chromosome-level genome assembly and manually-curated proteome of model necrotroph Parastagonospora nodorum Sn15 reveals a genome-wide trove of candidate effector homologs, and redundancy of virulence-related functions within an accessory chromosome.</title>
        <authorList>
            <person name="Bertazzoni S."/>
            <person name="Jones D.A.B."/>
            <person name="Phan H.T."/>
            <person name="Tan K.-C."/>
            <person name="Hane J.K."/>
        </authorList>
    </citation>
    <scope>NUCLEOTIDE SEQUENCE [LARGE SCALE GENOMIC DNA]</scope>
    <source>
        <strain evidence="3">SN15 / ATCC MYA-4574 / FGSC 10173)</strain>
    </source>
</reference>
<protein>
    <submittedName>
        <fullName evidence="2">Uncharacterized protein</fullName>
    </submittedName>
</protein>
<dbReference type="Proteomes" id="UP000663193">
    <property type="component" value="Chromosome 14"/>
</dbReference>
<proteinExistence type="predicted"/>